<dbReference type="RefSeq" id="WP_140780963.1">
    <property type="nucleotide sequence ID" value="NZ_VFSS01000001.1"/>
</dbReference>
<proteinExistence type="predicted"/>
<evidence type="ECO:0000313" key="1">
    <source>
        <dbReference type="EMBL" id="TPE57990.1"/>
    </source>
</evidence>
<comment type="caution">
    <text evidence="1">The sequence shown here is derived from an EMBL/GenBank/DDBJ whole genome shotgun (WGS) entry which is preliminary data.</text>
</comment>
<sequence length="172" mass="21003">MKKNIFYFSLITLPISIISINSCEKTDNETIILDKILEKHYMEWKKIYHKNDIEDFAKKWLGNYKPETENEIKNFSKEITKDIEKELEKIYDNEQKLFFLRKMYSKTEELIEKIVDSEPLFKNYIQKIIDDVLWSKKVELNLQEEEKFIKIMFLYYLSFPILYSLEQKAEKQ</sequence>
<organism evidence="1 2">
    <name type="scientific">[Mycoplasma] falconis</name>
    <dbReference type="NCBI Taxonomy" id="92403"/>
    <lineage>
        <taxon>Bacteria</taxon>
        <taxon>Bacillati</taxon>
        <taxon>Mycoplasmatota</taxon>
        <taxon>Mycoplasmoidales</taxon>
        <taxon>Metamycoplasmataceae</taxon>
        <taxon>Metamycoplasma</taxon>
    </lineage>
</organism>
<dbReference type="AlphaFoldDB" id="A0A501XBQ6"/>
<reference evidence="1 2" key="1">
    <citation type="submission" date="2019-06" db="EMBL/GenBank/DDBJ databases">
        <title>Mycoplasma falconis type strain whole genome sequence.</title>
        <authorList>
            <person name="Spergser J."/>
        </authorList>
    </citation>
    <scope>NUCLEOTIDE SEQUENCE [LARGE SCALE GENOMIC DNA]</scope>
    <source>
        <strain evidence="1 2">ATCC 51372</strain>
    </source>
</reference>
<evidence type="ECO:0000313" key="2">
    <source>
        <dbReference type="Proteomes" id="UP000319776"/>
    </source>
</evidence>
<keyword evidence="2" id="KW-1185">Reference proteome</keyword>
<name>A0A501XBQ6_9BACT</name>
<protein>
    <submittedName>
        <fullName evidence="1">Uncharacterized protein</fullName>
    </submittedName>
</protein>
<dbReference type="EMBL" id="VFSS01000001">
    <property type="protein sequence ID" value="TPE57990.1"/>
    <property type="molecule type" value="Genomic_DNA"/>
</dbReference>
<dbReference type="Proteomes" id="UP000319776">
    <property type="component" value="Unassembled WGS sequence"/>
</dbReference>
<accession>A0A501XBQ6</accession>
<dbReference type="OrthoDB" id="9802602at2"/>
<gene>
    <name evidence="1" type="ORF">FJO69_00025</name>
</gene>